<evidence type="ECO:0000313" key="2">
    <source>
        <dbReference type="EMBL" id="GFY11444.1"/>
    </source>
</evidence>
<name>A0A8X6SDA3_TRICX</name>
<dbReference type="AlphaFoldDB" id="A0A8X6SDA3"/>
<dbReference type="Proteomes" id="UP000887159">
    <property type="component" value="Unassembled WGS sequence"/>
</dbReference>
<evidence type="ECO:0000313" key="3">
    <source>
        <dbReference type="Proteomes" id="UP000887159"/>
    </source>
</evidence>
<gene>
    <name evidence="2" type="ORF">TNCV_3182831</name>
</gene>
<feature type="region of interest" description="Disordered" evidence="1">
    <location>
        <begin position="1"/>
        <end position="22"/>
    </location>
</feature>
<comment type="caution">
    <text evidence="2">The sequence shown here is derived from an EMBL/GenBank/DDBJ whole genome shotgun (WGS) entry which is preliminary data.</text>
</comment>
<sequence>MTGITICEEQSTQVSKDLSTTG</sequence>
<proteinExistence type="predicted"/>
<keyword evidence="3" id="KW-1185">Reference proteome</keyword>
<accession>A0A8X6SDA3</accession>
<organism evidence="2 3">
    <name type="scientific">Trichonephila clavipes</name>
    <name type="common">Golden silk orbweaver</name>
    <name type="synonym">Nephila clavipes</name>
    <dbReference type="NCBI Taxonomy" id="2585209"/>
    <lineage>
        <taxon>Eukaryota</taxon>
        <taxon>Metazoa</taxon>
        <taxon>Ecdysozoa</taxon>
        <taxon>Arthropoda</taxon>
        <taxon>Chelicerata</taxon>
        <taxon>Arachnida</taxon>
        <taxon>Araneae</taxon>
        <taxon>Araneomorphae</taxon>
        <taxon>Entelegynae</taxon>
        <taxon>Araneoidea</taxon>
        <taxon>Nephilidae</taxon>
        <taxon>Trichonephila</taxon>
    </lineage>
</organism>
<evidence type="ECO:0000256" key="1">
    <source>
        <dbReference type="SAM" id="MobiDB-lite"/>
    </source>
</evidence>
<feature type="compositionally biased region" description="Polar residues" evidence="1">
    <location>
        <begin position="8"/>
        <end position="22"/>
    </location>
</feature>
<reference evidence="2" key="1">
    <citation type="submission" date="2020-08" db="EMBL/GenBank/DDBJ databases">
        <title>Multicomponent nature underlies the extraordinary mechanical properties of spider dragline silk.</title>
        <authorList>
            <person name="Kono N."/>
            <person name="Nakamura H."/>
            <person name="Mori M."/>
            <person name="Yoshida Y."/>
            <person name="Ohtoshi R."/>
            <person name="Malay A.D."/>
            <person name="Moran D.A.P."/>
            <person name="Tomita M."/>
            <person name="Numata K."/>
            <person name="Arakawa K."/>
        </authorList>
    </citation>
    <scope>NUCLEOTIDE SEQUENCE</scope>
</reference>
<dbReference type="EMBL" id="BMAU01021305">
    <property type="protein sequence ID" value="GFY11444.1"/>
    <property type="molecule type" value="Genomic_DNA"/>
</dbReference>
<protein>
    <submittedName>
        <fullName evidence="2">Uncharacterized protein</fullName>
    </submittedName>
</protein>